<reference evidence="3 4" key="1">
    <citation type="submission" date="2019-08" db="EMBL/GenBank/DDBJ databases">
        <title>Deep-cultivation of Planctomycetes and their phenomic and genomic characterization uncovers novel biology.</title>
        <authorList>
            <person name="Wiegand S."/>
            <person name="Jogler M."/>
            <person name="Boedeker C."/>
            <person name="Pinto D."/>
            <person name="Vollmers J."/>
            <person name="Rivas-Marin E."/>
            <person name="Kohn T."/>
            <person name="Peeters S.H."/>
            <person name="Heuer A."/>
            <person name="Rast P."/>
            <person name="Oberbeckmann S."/>
            <person name="Bunk B."/>
            <person name="Jeske O."/>
            <person name="Meyerdierks A."/>
            <person name="Storesund J.E."/>
            <person name="Kallscheuer N."/>
            <person name="Luecker S."/>
            <person name="Lage O.M."/>
            <person name="Pohl T."/>
            <person name="Merkel B.J."/>
            <person name="Hornburger P."/>
            <person name="Mueller R.-W."/>
            <person name="Bruemmer F."/>
            <person name="Labrenz M."/>
            <person name="Spormann A.M."/>
            <person name="Op Den Camp H."/>
            <person name="Overmann J."/>
            <person name="Amann R."/>
            <person name="Jetten M.S.M."/>
            <person name="Mascher T."/>
            <person name="Medema M.H."/>
            <person name="Devos D.P."/>
            <person name="Kaster A.-K."/>
            <person name="Ovreas L."/>
            <person name="Rohde M."/>
            <person name="Galperin M.Y."/>
            <person name="Jogler C."/>
        </authorList>
    </citation>
    <scope>NUCLEOTIDE SEQUENCE [LARGE SCALE GENOMIC DNA]</scope>
    <source>
        <strain evidence="3 4">LF1</strain>
    </source>
</reference>
<dbReference type="SUPFAM" id="SSF53300">
    <property type="entry name" value="vWA-like"/>
    <property type="match status" value="1"/>
</dbReference>
<proteinExistence type="predicted"/>
<dbReference type="InterPro" id="IPR036465">
    <property type="entry name" value="vWFA_dom_sf"/>
</dbReference>
<evidence type="ECO:0000313" key="3">
    <source>
        <dbReference type="EMBL" id="KAA1259112.1"/>
    </source>
</evidence>
<gene>
    <name evidence="3" type="ORF">LF1_16400</name>
</gene>
<dbReference type="RefSeq" id="WP_238383194.1">
    <property type="nucleotide sequence ID" value="NZ_LWSK01000117.1"/>
</dbReference>
<feature type="domain" description="VWFA" evidence="2">
    <location>
        <begin position="148"/>
        <end position="353"/>
    </location>
</feature>
<evidence type="ECO:0000313" key="4">
    <source>
        <dbReference type="Proteomes" id="UP000322699"/>
    </source>
</evidence>
<dbReference type="Gene3D" id="3.40.50.410">
    <property type="entry name" value="von Willebrand factor, type A domain"/>
    <property type="match status" value="1"/>
</dbReference>
<dbReference type="PROSITE" id="PS50234">
    <property type="entry name" value="VWFA"/>
    <property type="match status" value="1"/>
</dbReference>
<dbReference type="EMBL" id="VRLW01000001">
    <property type="protein sequence ID" value="KAA1259112.1"/>
    <property type="molecule type" value="Genomic_DNA"/>
</dbReference>
<protein>
    <submittedName>
        <fullName evidence="3">von Willebrand factor type A domain protein</fullName>
    </submittedName>
</protein>
<feature type="signal peptide" evidence="1">
    <location>
        <begin position="1"/>
        <end position="18"/>
    </location>
</feature>
<dbReference type="AlphaFoldDB" id="A0A5B1CFZ6"/>
<dbReference type="InterPro" id="IPR028087">
    <property type="entry name" value="Tad_N"/>
</dbReference>
<dbReference type="Pfam" id="PF00092">
    <property type="entry name" value="VWA"/>
    <property type="match status" value="1"/>
</dbReference>
<dbReference type="SMART" id="SM00327">
    <property type="entry name" value="VWA"/>
    <property type="match status" value="1"/>
</dbReference>
<sequence precursor="true">MALIVILLPAVFALSAFAINIAHIESANTEVQIAADSAVRAASRAYAITGDEGLALAAAKDAASRNPIGDFVLPLTASDLEFGVSIRDNASSAYQFSPSNDGSGNSVRLVTHTLANSNSGLEPLFPFFGAGMTIRPLRTAVSTQGVIDVALVVDRSGSMAYSADEVAQYPPLPAAAPIGWDFGDPVPADARWLDLIAAVNTFNTELNESPQTELLSLSTYNHESVTNQKLTEDYSLVTAELNQISMQFDAGGTSIGRGMLEGLAAVNDHSLSRPHASKVMVLMTDGVQNYGNTPDSASWALANSGVTLFTVTFSDEADQTTMERIAERCGGQHFHAVTAQQLQDAFRDIASRLPTLITQ</sequence>
<keyword evidence="1" id="KW-0732">Signal</keyword>
<accession>A0A5B1CFZ6</accession>
<name>A0A5B1CFZ6_9BACT</name>
<dbReference type="Pfam" id="PF13400">
    <property type="entry name" value="Tad"/>
    <property type="match status" value="1"/>
</dbReference>
<dbReference type="CDD" id="cd00198">
    <property type="entry name" value="vWFA"/>
    <property type="match status" value="1"/>
</dbReference>
<organism evidence="3 4">
    <name type="scientific">Rubripirellula obstinata</name>
    <dbReference type="NCBI Taxonomy" id="406547"/>
    <lineage>
        <taxon>Bacteria</taxon>
        <taxon>Pseudomonadati</taxon>
        <taxon>Planctomycetota</taxon>
        <taxon>Planctomycetia</taxon>
        <taxon>Pirellulales</taxon>
        <taxon>Pirellulaceae</taxon>
        <taxon>Rubripirellula</taxon>
    </lineage>
</organism>
<feature type="chain" id="PRO_5022880226" evidence="1">
    <location>
        <begin position="19"/>
        <end position="359"/>
    </location>
</feature>
<evidence type="ECO:0000259" key="2">
    <source>
        <dbReference type="PROSITE" id="PS50234"/>
    </source>
</evidence>
<dbReference type="InterPro" id="IPR002035">
    <property type="entry name" value="VWF_A"/>
</dbReference>
<keyword evidence="4" id="KW-1185">Reference proteome</keyword>
<dbReference type="Proteomes" id="UP000322699">
    <property type="component" value="Unassembled WGS sequence"/>
</dbReference>
<evidence type="ECO:0000256" key="1">
    <source>
        <dbReference type="SAM" id="SignalP"/>
    </source>
</evidence>
<comment type="caution">
    <text evidence="3">The sequence shown here is derived from an EMBL/GenBank/DDBJ whole genome shotgun (WGS) entry which is preliminary data.</text>
</comment>